<name>A0ABR2JDV3_9EUKA</name>
<evidence type="ECO:0000313" key="3">
    <source>
        <dbReference type="EMBL" id="KAK8875513.1"/>
    </source>
</evidence>
<protein>
    <recommendedName>
        <fullName evidence="2">Peptidase C1A papain C-terminal domain-containing protein</fullName>
    </recommendedName>
</protein>
<keyword evidence="4" id="KW-1185">Reference proteome</keyword>
<accession>A0ABR2JDV3</accession>
<dbReference type="InterPro" id="IPR038765">
    <property type="entry name" value="Papain-like_cys_pep_sf"/>
</dbReference>
<evidence type="ECO:0000256" key="1">
    <source>
        <dbReference type="ARBA" id="ARBA00008455"/>
    </source>
</evidence>
<gene>
    <name evidence="3" type="ORF">M9Y10_005679</name>
</gene>
<dbReference type="InterPro" id="IPR039417">
    <property type="entry name" value="Peptidase_C1A_papain-like"/>
</dbReference>
<organism evidence="3 4">
    <name type="scientific">Tritrichomonas musculus</name>
    <dbReference type="NCBI Taxonomy" id="1915356"/>
    <lineage>
        <taxon>Eukaryota</taxon>
        <taxon>Metamonada</taxon>
        <taxon>Parabasalia</taxon>
        <taxon>Tritrichomonadida</taxon>
        <taxon>Tritrichomonadidae</taxon>
        <taxon>Tritrichomonas</taxon>
    </lineage>
</organism>
<dbReference type="Pfam" id="PF00112">
    <property type="entry name" value="Peptidase_C1"/>
    <property type="match status" value="1"/>
</dbReference>
<dbReference type="CDD" id="cd02248">
    <property type="entry name" value="Peptidase_C1A"/>
    <property type="match status" value="1"/>
</dbReference>
<dbReference type="EMBL" id="JAPFFF010000012">
    <property type="protein sequence ID" value="KAK8875513.1"/>
    <property type="molecule type" value="Genomic_DNA"/>
</dbReference>
<sequence length="144" mass="15976">MENAFIFIINYHDGQFVLESDYEYTGIESLCLYDEVPHVGSLTSYENIVEGDEDEIEAKVQIGPVSIGIDGSTWPFSLYAGGIFNDIACSSTDLNHAVGLVGYGYEDSTQYWIVHNSWGENGYIRMIREYNQCGIASAATLPHA</sequence>
<dbReference type="SMART" id="SM00645">
    <property type="entry name" value="Pept_C1"/>
    <property type="match status" value="1"/>
</dbReference>
<dbReference type="InterPro" id="IPR013128">
    <property type="entry name" value="Peptidase_C1A"/>
</dbReference>
<evidence type="ECO:0000313" key="4">
    <source>
        <dbReference type="Proteomes" id="UP001470230"/>
    </source>
</evidence>
<dbReference type="SUPFAM" id="SSF54001">
    <property type="entry name" value="Cysteine proteinases"/>
    <property type="match status" value="1"/>
</dbReference>
<comment type="caution">
    <text evidence="3">The sequence shown here is derived from an EMBL/GenBank/DDBJ whole genome shotgun (WGS) entry which is preliminary data.</text>
</comment>
<comment type="similarity">
    <text evidence="1">Belongs to the peptidase C1 family.</text>
</comment>
<reference evidence="3 4" key="1">
    <citation type="submission" date="2024-04" db="EMBL/GenBank/DDBJ databases">
        <title>Tritrichomonas musculus Genome.</title>
        <authorList>
            <person name="Alves-Ferreira E."/>
            <person name="Grigg M."/>
            <person name="Lorenzi H."/>
            <person name="Galac M."/>
        </authorList>
    </citation>
    <scope>NUCLEOTIDE SEQUENCE [LARGE SCALE GENOMIC DNA]</scope>
    <source>
        <strain evidence="3 4">EAF2021</strain>
    </source>
</reference>
<dbReference type="PANTHER" id="PTHR12411">
    <property type="entry name" value="CYSTEINE PROTEASE FAMILY C1-RELATED"/>
    <property type="match status" value="1"/>
</dbReference>
<feature type="domain" description="Peptidase C1A papain C-terminal" evidence="2">
    <location>
        <begin position="2"/>
        <end position="143"/>
    </location>
</feature>
<dbReference type="InterPro" id="IPR000668">
    <property type="entry name" value="Peptidase_C1A_C"/>
</dbReference>
<dbReference type="Gene3D" id="3.90.70.10">
    <property type="entry name" value="Cysteine proteinases"/>
    <property type="match status" value="1"/>
</dbReference>
<proteinExistence type="inferred from homology"/>
<evidence type="ECO:0000259" key="2">
    <source>
        <dbReference type="SMART" id="SM00645"/>
    </source>
</evidence>
<dbReference type="Proteomes" id="UP001470230">
    <property type="component" value="Unassembled WGS sequence"/>
</dbReference>